<feature type="region of interest" description="Disordered" evidence="1">
    <location>
        <begin position="1"/>
        <end position="23"/>
    </location>
</feature>
<dbReference type="RefSeq" id="WP_367778800.1">
    <property type="nucleotide sequence ID" value="NZ_JBFMIA010000003.1"/>
</dbReference>
<gene>
    <name evidence="2" type="ORF">AB1471_05850</name>
</gene>
<comment type="caution">
    <text evidence="2">The sequence shown here is derived from an EMBL/GenBank/DDBJ whole genome shotgun (WGS) entry which is preliminary data.</text>
</comment>
<dbReference type="Proteomes" id="UP001556040">
    <property type="component" value="Unassembled WGS sequence"/>
</dbReference>
<evidence type="ECO:0000313" key="2">
    <source>
        <dbReference type="EMBL" id="MEW9501322.1"/>
    </source>
</evidence>
<reference evidence="2 3" key="1">
    <citation type="journal article" date="1979" name="Int. J. Syst. Evol. Microbiol.">
        <title>Bacillus globisporus subsp. marinus subsp. nov.</title>
        <authorList>
            <person name="Liu H."/>
        </authorList>
    </citation>
    <scope>NUCLEOTIDE SEQUENCE [LARGE SCALE GENOMIC DNA]</scope>
    <source>
        <strain evidence="2 3">DSM 1297</strain>
    </source>
</reference>
<accession>A0ABV3Q1U4</accession>
<dbReference type="EMBL" id="JBFMIA010000003">
    <property type="protein sequence ID" value="MEW9501322.1"/>
    <property type="molecule type" value="Genomic_DNA"/>
</dbReference>
<organism evidence="2 3">
    <name type="scientific">Jeotgalibacillus marinus</name>
    <dbReference type="NCBI Taxonomy" id="86667"/>
    <lineage>
        <taxon>Bacteria</taxon>
        <taxon>Bacillati</taxon>
        <taxon>Bacillota</taxon>
        <taxon>Bacilli</taxon>
        <taxon>Bacillales</taxon>
        <taxon>Caryophanaceae</taxon>
        <taxon>Jeotgalibacillus</taxon>
    </lineage>
</organism>
<name>A0ABV3Q1U4_9BACL</name>
<keyword evidence="3" id="KW-1185">Reference proteome</keyword>
<proteinExistence type="predicted"/>
<evidence type="ECO:0000256" key="1">
    <source>
        <dbReference type="SAM" id="MobiDB-lite"/>
    </source>
</evidence>
<evidence type="ECO:0000313" key="3">
    <source>
        <dbReference type="Proteomes" id="UP001556040"/>
    </source>
</evidence>
<protein>
    <recommendedName>
        <fullName evidence="4">Glycosyltransferase</fullName>
    </recommendedName>
</protein>
<evidence type="ECO:0008006" key="4">
    <source>
        <dbReference type="Google" id="ProtNLM"/>
    </source>
</evidence>
<sequence length="637" mass="70820">MPSSLIPSGQRTLVPSTTQQQKSQPLKDGQIVFGVIKKHLSNQMAEVQVGNQKIIAKLTSPINKGDRQWLQVSESARGTELKVVSAPLDRATTQRMVSSLLDHLGLVKTTEMRSLVAQMVKEQWTMNKEILTKTAEFLSMSNNKQEALSIIRLMMSKGVPFTTEVFQSIKNGNQIMTPSISVQLDQLSQMIKLEPASPIVTRTLAAIDSVEAPFQRQITQQTIANLSQMLGDQSVPARLRLQALQVLQQLQVLPQQATLSNWTSVAMQSLVSSESGGEVKQAIIQIASGQEVAVASATIQQQLTTINQTLQQAPRVEGMTEKVQQMVQQIIETIHLLKQPVAGQQKAEKVFATLIQSQVLIQQLQNDNSRNLANIMELLSQSGSKQQQLQAMLMNRSNQGSAIPQLSSEAQELIFAMMAKAQGTINQQLNGKTLETMMRTVFDSLGVDYEAKLTRSTVPIDRITESLKPQLLTLIQDPMISAQTKDAADSLLARFNGQQILSAENGPLQQILYQIPIVFIGQKMDVTMQWTGRKKQDGTLDPNHARILFYLQLASLNETVIDMQVQNRVVSVDFYNERDGLQALAEPFTPLLKNSLEKMDYQLSTLKFFSTKEIDPPIIKPVEDQLDSFYSGVDIRI</sequence>